<comment type="caution">
    <text evidence="4">The sequence shown here is derived from an EMBL/GenBank/DDBJ whole genome shotgun (WGS) entry which is preliminary data.</text>
</comment>
<dbReference type="PANTHER" id="PTHR13789:SF309">
    <property type="entry name" value="PUTATIVE (AFU_ORTHOLOGUE AFUA_6G14510)-RELATED"/>
    <property type="match status" value="1"/>
</dbReference>
<accession>A0A7W3N3C2</accession>
<dbReference type="SUPFAM" id="SSF51905">
    <property type="entry name" value="FAD/NAD(P)-binding domain"/>
    <property type="match status" value="1"/>
</dbReference>
<name>A0A7W3N3C2_9ACTN</name>
<dbReference type="RefSeq" id="WP_182707590.1">
    <property type="nucleotide sequence ID" value="NZ_JACJII010000001.1"/>
</dbReference>
<dbReference type="EMBL" id="JACJII010000001">
    <property type="protein sequence ID" value="MBA9006801.1"/>
    <property type="molecule type" value="Genomic_DNA"/>
</dbReference>
<gene>
    <name evidence="4" type="ORF">HNR21_005683</name>
</gene>
<dbReference type="Pfam" id="PF01494">
    <property type="entry name" value="FAD_binding_3"/>
    <property type="match status" value="1"/>
</dbReference>
<dbReference type="InterPro" id="IPR002938">
    <property type="entry name" value="FAD-bd"/>
</dbReference>
<keyword evidence="2" id="KW-0503">Monooxygenase</keyword>
<dbReference type="Gene3D" id="3.50.50.60">
    <property type="entry name" value="FAD/NAD(P)-binding domain"/>
    <property type="match status" value="1"/>
</dbReference>
<protein>
    <submittedName>
        <fullName evidence="4">2-polyprenyl-6-methoxyphenol hydroxylase-like FAD-dependent oxidoreductase</fullName>
    </submittedName>
</protein>
<reference evidence="4 5" key="1">
    <citation type="submission" date="2020-08" db="EMBL/GenBank/DDBJ databases">
        <title>Sequencing the genomes of 1000 actinobacteria strains.</title>
        <authorList>
            <person name="Klenk H.-P."/>
        </authorList>
    </citation>
    <scope>NUCLEOTIDE SEQUENCE [LARGE SCALE GENOMIC DNA]</scope>
    <source>
        <strain evidence="4 5">DSM 45823</strain>
    </source>
</reference>
<sequence length="379" mass="40485">MTAAGPAVGKVLIVGGGTTGCALAILLARGGVQVEIAEIRPDWNVQGSGITLQGNALKVLRELGVWEEVRASGFGFDGVGIRTPDGTLVHQAEDMRTGGPDLPATLGMPRPRLQEILTAAVTAAGVRPRLGVTVAELSPAGDGVDATLTDGHRDRYDLVVGADGVRSRVRGMIGIDVGPEPVGMGIWRVLAKRPAEVTRTDLIYGGPCHIAGYCPISDEQLYAYLVEDARPRESVDPAARADVMREMAGAYGGPWEEIAADINDPARVNHTWFESLLVDRPWHRGRTVVIGDAAHACPPTLAQGAAMCLEDASVLAELLLGRDRLDDGLWEEFMDRRYGRVAMVVRNSLQLTRWLLERSPDADVPGLMHATMSALAEPA</sequence>
<evidence type="ECO:0000256" key="2">
    <source>
        <dbReference type="ARBA" id="ARBA00023033"/>
    </source>
</evidence>
<dbReference type="PANTHER" id="PTHR13789">
    <property type="entry name" value="MONOOXYGENASE"/>
    <property type="match status" value="1"/>
</dbReference>
<organism evidence="4 5">
    <name type="scientific">Thermomonospora cellulosilytica</name>
    <dbReference type="NCBI Taxonomy" id="1411118"/>
    <lineage>
        <taxon>Bacteria</taxon>
        <taxon>Bacillati</taxon>
        <taxon>Actinomycetota</taxon>
        <taxon>Actinomycetes</taxon>
        <taxon>Streptosporangiales</taxon>
        <taxon>Thermomonosporaceae</taxon>
        <taxon>Thermomonospora</taxon>
    </lineage>
</organism>
<evidence type="ECO:0000313" key="5">
    <source>
        <dbReference type="Proteomes" id="UP000539313"/>
    </source>
</evidence>
<proteinExistence type="predicted"/>
<dbReference type="NCBIfam" id="NF005313">
    <property type="entry name" value="PRK06847.1"/>
    <property type="match status" value="1"/>
</dbReference>
<evidence type="ECO:0000313" key="4">
    <source>
        <dbReference type="EMBL" id="MBA9006801.1"/>
    </source>
</evidence>
<dbReference type="PRINTS" id="PR00420">
    <property type="entry name" value="RNGMNOXGNASE"/>
</dbReference>
<dbReference type="AlphaFoldDB" id="A0A7W3N3C2"/>
<evidence type="ECO:0000259" key="3">
    <source>
        <dbReference type="Pfam" id="PF01494"/>
    </source>
</evidence>
<keyword evidence="5" id="KW-1185">Reference proteome</keyword>
<evidence type="ECO:0000256" key="1">
    <source>
        <dbReference type="ARBA" id="ARBA00023002"/>
    </source>
</evidence>
<dbReference type="GO" id="GO:0071949">
    <property type="term" value="F:FAD binding"/>
    <property type="evidence" value="ECO:0007669"/>
    <property type="project" value="InterPro"/>
</dbReference>
<dbReference type="GO" id="GO:0004497">
    <property type="term" value="F:monooxygenase activity"/>
    <property type="evidence" value="ECO:0007669"/>
    <property type="project" value="UniProtKB-KW"/>
</dbReference>
<dbReference type="Proteomes" id="UP000539313">
    <property type="component" value="Unassembled WGS sequence"/>
</dbReference>
<dbReference type="InterPro" id="IPR036188">
    <property type="entry name" value="FAD/NAD-bd_sf"/>
</dbReference>
<dbReference type="InterPro" id="IPR050493">
    <property type="entry name" value="FAD-dep_Monooxygenase_BioMet"/>
</dbReference>
<feature type="domain" description="FAD-binding" evidence="3">
    <location>
        <begin position="10"/>
        <end position="320"/>
    </location>
</feature>
<keyword evidence="1" id="KW-0560">Oxidoreductase</keyword>